<dbReference type="Proteomes" id="UP001162031">
    <property type="component" value="Unassembled WGS sequence"/>
</dbReference>
<dbReference type="SMART" id="SM00360">
    <property type="entry name" value="RRM"/>
    <property type="match status" value="1"/>
</dbReference>
<dbReference type="Pfam" id="PF00076">
    <property type="entry name" value="RRM_1"/>
    <property type="match status" value="1"/>
</dbReference>
<proteinExistence type="predicted"/>
<evidence type="ECO:0000256" key="2">
    <source>
        <dbReference type="PROSITE-ProRule" id="PRU00176"/>
    </source>
</evidence>
<reference evidence="6" key="1">
    <citation type="submission" date="2022-12" db="EMBL/GenBank/DDBJ databases">
        <authorList>
            <person name="Webb A."/>
        </authorList>
    </citation>
    <scope>NUCLEOTIDE SEQUENCE</scope>
    <source>
        <strain evidence="6">Hp1</strain>
    </source>
</reference>
<dbReference type="Gene3D" id="3.30.70.330">
    <property type="match status" value="1"/>
</dbReference>
<evidence type="ECO:0000259" key="5">
    <source>
        <dbReference type="PROSITE" id="PS50158"/>
    </source>
</evidence>
<dbReference type="AlphaFoldDB" id="A0AAV0TA01"/>
<evidence type="ECO:0000259" key="4">
    <source>
        <dbReference type="PROSITE" id="PS50102"/>
    </source>
</evidence>
<feature type="compositionally biased region" description="Low complexity" evidence="3">
    <location>
        <begin position="180"/>
        <end position="199"/>
    </location>
</feature>
<dbReference type="EMBL" id="CANTFL010000195">
    <property type="protein sequence ID" value="CAI5717929.1"/>
    <property type="molecule type" value="Genomic_DNA"/>
</dbReference>
<dbReference type="InterPro" id="IPR035979">
    <property type="entry name" value="RBD_domain_sf"/>
</dbReference>
<dbReference type="InterPro" id="IPR012677">
    <property type="entry name" value="Nucleotide-bd_a/b_plait_sf"/>
</dbReference>
<keyword evidence="1" id="KW-0479">Metal-binding</keyword>
<feature type="region of interest" description="Disordered" evidence="3">
    <location>
        <begin position="180"/>
        <end position="223"/>
    </location>
</feature>
<dbReference type="PROSITE" id="PS50158">
    <property type="entry name" value="ZF_CCHC"/>
    <property type="match status" value="1"/>
</dbReference>
<dbReference type="InterPro" id="IPR001878">
    <property type="entry name" value="Znf_CCHC"/>
</dbReference>
<dbReference type="PROSITE" id="PS50102">
    <property type="entry name" value="RRM"/>
    <property type="match status" value="1"/>
</dbReference>
<dbReference type="InterPro" id="IPR044598">
    <property type="entry name" value="ZCRB1"/>
</dbReference>
<dbReference type="GO" id="GO:0000398">
    <property type="term" value="P:mRNA splicing, via spliceosome"/>
    <property type="evidence" value="ECO:0007669"/>
    <property type="project" value="InterPro"/>
</dbReference>
<gene>
    <name evidence="6" type="ORF">HBR001_LOCUS1912</name>
</gene>
<evidence type="ECO:0008006" key="8">
    <source>
        <dbReference type="Google" id="ProtNLM"/>
    </source>
</evidence>
<dbReference type="GO" id="GO:0008270">
    <property type="term" value="F:zinc ion binding"/>
    <property type="evidence" value="ECO:0007669"/>
    <property type="project" value="UniProtKB-KW"/>
</dbReference>
<dbReference type="InterPro" id="IPR000504">
    <property type="entry name" value="RRM_dom"/>
</dbReference>
<organism evidence="6 7">
    <name type="scientific">Hyaloperonospora brassicae</name>
    <name type="common">Brassica downy mildew</name>
    <name type="synonym">Peronospora brassicae</name>
    <dbReference type="NCBI Taxonomy" id="162125"/>
    <lineage>
        <taxon>Eukaryota</taxon>
        <taxon>Sar</taxon>
        <taxon>Stramenopiles</taxon>
        <taxon>Oomycota</taxon>
        <taxon>Peronosporomycetes</taxon>
        <taxon>Peronosporales</taxon>
        <taxon>Peronosporaceae</taxon>
        <taxon>Hyaloperonospora</taxon>
    </lineage>
</organism>
<feature type="compositionally biased region" description="Basic and acidic residues" evidence="3">
    <location>
        <begin position="128"/>
        <end position="138"/>
    </location>
</feature>
<name>A0AAV0TA01_HYABA</name>
<keyword evidence="2" id="KW-0694">RNA-binding</keyword>
<evidence type="ECO:0000313" key="6">
    <source>
        <dbReference type="EMBL" id="CAI5717929.1"/>
    </source>
</evidence>
<dbReference type="GO" id="GO:0005689">
    <property type="term" value="C:U12-type spliceosomal complex"/>
    <property type="evidence" value="ECO:0007669"/>
    <property type="project" value="InterPro"/>
</dbReference>
<comment type="caution">
    <text evidence="6">The sequence shown here is derived from an EMBL/GenBank/DDBJ whole genome shotgun (WGS) entry which is preliminary data.</text>
</comment>
<feature type="domain" description="RRM" evidence="4">
    <location>
        <begin position="1"/>
        <end position="73"/>
    </location>
</feature>
<protein>
    <recommendedName>
        <fullName evidence="8">CCHC-type domain-containing protein</fullName>
    </recommendedName>
</protein>
<keyword evidence="1" id="KW-0863">Zinc-finger</keyword>
<evidence type="ECO:0000256" key="3">
    <source>
        <dbReference type="SAM" id="MobiDB-lite"/>
    </source>
</evidence>
<accession>A0AAV0TA01</accession>
<keyword evidence="7" id="KW-1185">Reference proteome</keyword>
<evidence type="ECO:0000313" key="7">
    <source>
        <dbReference type="Proteomes" id="UP001162031"/>
    </source>
</evidence>
<keyword evidence="1" id="KW-0862">Zinc</keyword>
<dbReference type="SMART" id="SM00343">
    <property type="entry name" value="ZnF_C2HC"/>
    <property type="match status" value="1"/>
</dbReference>
<evidence type="ECO:0000256" key="1">
    <source>
        <dbReference type="PROSITE-ProRule" id="PRU00047"/>
    </source>
</evidence>
<dbReference type="InterPro" id="IPR036875">
    <property type="entry name" value="Znf_CCHC_sf"/>
</dbReference>
<sequence>MLPYAYTTNDVAQLFVPFGTLARVLVLRDQHTQRSRGVAFVQFARARDCRRAVAAMDKQRVGGLALSVSLSRDNGRADEFKTKRTYATAARCFECGDAGHVSYECPRNVLGARERPVAKSTGHKRSRTRLERKRESGTLGRRGLEHWVNAREVTNMLAPSTDSDEADLSISLLAYPPAAPLSSSASSYKTAPAAAAAVAMGARRRPQRKPDSYFSDEDASGTE</sequence>
<dbReference type="PANTHER" id="PTHR46259">
    <property type="entry name" value="ZINC FINGER CCHC-TYPE AND RNA-BINDING MOTIF-CONTAINING PROTEIN 1"/>
    <property type="match status" value="1"/>
</dbReference>
<feature type="compositionally biased region" description="Acidic residues" evidence="3">
    <location>
        <begin position="214"/>
        <end position="223"/>
    </location>
</feature>
<feature type="domain" description="CCHC-type" evidence="5">
    <location>
        <begin position="91"/>
        <end position="107"/>
    </location>
</feature>
<dbReference type="PANTHER" id="PTHR46259:SF1">
    <property type="entry name" value="ZINC FINGER CCHC-TYPE AND RNA-BINDING MOTIF-CONTAINING PROTEIN 1"/>
    <property type="match status" value="1"/>
</dbReference>
<dbReference type="SUPFAM" id="SSF54928">
    <property type="entry name" value="RNA-binding domain, RBD"/>
    <property type="match status" value="1"/>
</dbReference>
<dbReference type="GO" id="GO:0003723">
    <property type="term" value="F:RNA binding"/>
    <property type="evidence" value="ECO:0007669"/>
    <property type="project" value="UniProtKB-UniRule"/>
</dbReference>
<feature type="region of interest" description="Disordered" evidence="3">
    <location>
        <begin position="115"/>
        <end position="138"/>
    </location>
</feature>
<dbReference type="SUPFAM" id="SSF57756">
    <property type="entry name" value="Retrovirus zinc finger-like domains"/>
    <property type="match status" value="1"/>
</dbReference>